<proteinExistence type="predicted"/>
<evidence type="ECO:0000313" key="1">
    <source>
        <dbReference type="EMBL" id="KAK9001045.1"/>
    </source>
</evidence>
<accession>A0ABR2QK29</accession>
<evidence type="ECO:0000313" key="2">
    <source>
        <dbReference type="Proteomes" id="UP001396334"/>
    </source>
</evidence>
<name>A0ABR2QK29_9ROSI</name>
<dbReference type="Proteomes" id="UP001396334">
    <property type="component" value="Unassembled WGS sequence"/>
</dbReference>
<keyword evidence="2" id="KW-1185">Reference proteome</keyword>
<protein>
    <submittedName>
        <fullName evidence="1">Uncharacterized protein</fullName>
    </submittedName>
</protein>
<dbReference type="EMBL" id="JBBPBN010000036">
    <property type="protein sequence ID" value="KAK9001045.1"/>
    <property type="molecule type" value="Genomic_DNA"/>
</dbReference>
<sequence length="86" mass="9169">MTEQTHILQCKLCRQDVGEVSNKISVITRETSCCSRSAKGTGVTMTSSDIVRNETSGCCGIVGNEVASCRDIIGNETSGCHGTRRT</sequence>
<gene>
    <name evidence="1" type="ORF">V6N11_082837</name>
</gene>
<organism evidence="1 2">
    <name type="scientific">Hibiscus sabdariffa</name>
    <name type="common">roselle</name>
    <dbReference type="NCBI Taxonomy" id="183260"/>
    <lineage>
        <taxon>Eukaryota</taxon>
        <taxon>Viridiplantae</taxon>
        <taxon>Streptophyta</taxon>
        <taxon>Embryophyta</taxon>
        <taxon>Tracheophyta</taxon>
        <taxon>Spermatophyta</taxon>
        <taxon>Magnoliopsida</taxon>
        <taxon>eudicotyledons</taxon>
        <taxon>Gunneridae</taxon>
        <taxon>Pentapetalae</taxon>
        <taxon>rosids</taxon>
        <taxon>malvids</taxon>
        <taxon>Malvales</taxon>
        <taxon>Malvaceae</taxon>
        <taxon>Malvoideae</taxon>
        <taxon>Hibiscus</taxon>
    </lineage>
</organism>
<comment type="caution">
    <text evidence="1">The sequence shown here is derived from an EMBL/GenBank/DDBJ whole genome shotgun (WGS) entry which is preliminary data.</text>
</comment>
<reference evidence="1 2" key="1">
    <citation type="journal article" date="2024" name="G3 (Bethesda)">
        <title>Genome assembly of Hibiscus sabdariffa L. provides insights into metabolisms of medicinal natural products.</title>
        <authorList>
            <person name="Kim T."/>
        </authorList>
    </citation>
    <scope>NUCLEOTIDE SEQUENCE [LARGE SCALE GENOMIC DNA]</scope>
    <source>
        <strain evidence="1">TK-2024</strain>
        <tissue evidence="1">Old leaves</tissue>
    </source>
</reference>